<evidence type="ECO:0000256" key="2">
    <source>
        <dbReference type="ARBA" id="ARBA00023125"/>
    </source>
</evidence>
<feature type="region of interest" description="Disordered" evidence="5">
    <location>
        <begin position="740"/>
        <end position="766"/>
    </location>
</feature>
<feature type="compositionally biased region" description="Low complexity" evidence="5">
    <location>
        <begin position="779"/>
        <end position="800"/>
    </location>
</feature>
<feature type="domain" description="RWP-RK" evidence="6">
    <location>
        <begin position="647"/>
        <end position="728"/>
    </location>
</feature>
<dbReference type="Pfam" id="PF22922">
    <property type="entry name" value="GAF_NLP"/>
    <property type="match status" value="2"/>
</dbReference>
<dbReference type="AlphaFoldDB" id="A0A4S8JA99"/>
<keyword evidence="9" id="KW-1185">Reference proteome</keyword>
<reference evidence="8 9" key="1">
    <citation type="journal article" date="2019" name="Nat. Plants">
        <title>Genome sequencing of Musa balbisiana reveals subgenome evolution and function divergence in polyploid bananas.</title>
        <authorList>
            <person name="Yao X."/>
        </authorList>
    </citation>
    <scope>NUCLEOTIDE SEQUENCE [LARGE SCALE GENOMIC DNA]</scope>
    <source>
        <strain evidence="9">cv. DH-PKW</strain>
        <tissue evidence="8">Leaves</tissue>
    </source>
</reference>
<gene>
    <name evidence="8" type="ORF">C4D60_Mb03t14560</name>
</gene>
<comment type="caution">
    <text evidence="8">The sequence shown here is derived from an EMBL/GenBank/DDBJ whole genome shotgun (WGS) entry which is preliminary data.</text>
</comment>
<feature type="compositionally biased region" description="Low complexity" evidence="5">
    <location>
        <begin position="858"/>
        <end position="868"/>
    </location>
</feature>
<evidence type="ECO:0008006" key="10">
    <source>
        <dbReference type="Google" id="ProtNLM"/>
    </source>
</evidence>
<keyword evidence="1" id="KW-0805">Transcription regulation</keyword>
<dbReference type="PROSITE" id="PS51519">
    <property type="entry name" value="RWP_RK"/>
    <property type="match status" value="1"/>
</dbReference>
<name>A0A4S8JA99_MUSBA</name>
<proteinExistence type="predicted"/>
<dbReference type="InterPro" id="IPR003035">
    <property type="entry name" value="RWP-RK_dom"/>
</dbReference>
<dbReference type="Gene3D" id="3.10.20.90">
    <property type="entry name" value="Phosphatidylinositol 3-kinase Catalytic Subunit, Chain A, domain 1"/>
    <property type="match status" value="1"/>
</dbReference>
<dbReference type="InterPro" id="IPR000270">
    <property type="entry name" value="PB1_dom"/>
</dbReference>
<dbReference type="Proteomes" id="UP000317650">
    <property type="component" value="Chromosome 3"/>
</dbReference>
<dbReference type="InterPro" id="IPR055081">
    <property type="entry name" value="NLP1-9_GAF"/>
</dbReference>
<evidence type="ECO:0000256" key="3">
    <source>
        <dbReference type="ARBA" id="ARBA00023163"/>
    </source>
</evidence>
<keyword evidence="2" id="KW-0238">DNA-binding</keyword>
<sequence>MEAVPQPDNSRLVGIEEISVMEAVPQADTSLGRNLADGAADLDLLDQLLSGDGWMEFPDCPDALQAGTPDSMSPFNSLSFSPLFEVSNSSPNPDRLDGCNQDDIGRSVVSTCPPPDETQAENIDKKQSLNPSSVRRFMLSVDSGDLCSTSPSSAPGTSWWIQPRESNFSVKEKFMQALNYIKENQREGDALVQLWVPVKRGDQLILTTYSQPFLLNQKCEKLVNYREVSVNYQFSTEENSGKALGLPGRVFLGGLPEWTPDVRLFSSYEYPRVDYAQRLDIRGSIALPVFDQGNQSCLGVVEVVMTTQKINYTYELQNICSALQAVDLRSSEVASVPRFKVSSGSYQAALPEILEVLKAVCRMHMLPLAQTWIPCIQQGKKGIRHSDENYGYCVSTCDDVCCVNDPSMTGFHEACSEHHLLRGQGVAGRAFTTNQPCFVSDVTASSKTEYPLSHYAKMFGLRGAVAIRLRSILTGNADFVLEFFLPANCILIEEQKRMLNSLSGTIQQVCQTLRVVTSKELADEAMLQVSETIPNFWLAKSSSEAEPGQKCDTDTSLEAHKTGVYANTPPWFTSAMGDSNKKISHVFEFKKHGVEQFSITTDRDHTEVVLPAEKISSKLRQHEQGFAKDISDNENSFNFDSNCSDATRTTEKRRRKTEKTVSLEVLRKYFAGSLKDAAKGIGVCPTTLKRICRQHGITRWPSRKIKKVDHSLRKLQVVIDSVHGADKAIQLSSLYKDFTTAPVSDKNSSGDFPVSRPNQNDHPNADHQDLDAKIIQAHLSSSHSSSSCSPTSTSSLSSSSGEKQCNQSAEPRMKQEVNMEEKIIDIPHGTNGQMDLHLPTKSTQLSPNRFQHPKSLSEHCSSGSLSPSDSNRSSWIRVKATYGAEKVRMRLHPVWGFEDLRQEILKRFNIGIEHSVNLRYFDDESEWILLACDADLQECIHIYRLSGAQTINISVHPVASTLIRTSSCGTGLSS</sequence>
<dbReference type="PANTHER" id="PTHR32002:SF79">
    <property type="entry name" value="OS09G0549450 PROTEIN"/>
    <property type="match status" value="1"/>
</dbReference>
<keyword evidence="3" id="KW-0804">Transcription</keyword>
<dbReference type="InterPro" id="IPR045012">
    <property type="entry name" value="NLP"/>
</dbReference>
<feature type="compositionally biased region" description="Basic and acidic residues" evidence="5">
    <location>
        <begin position="811"/>
        <end position="825"/>
    </location>
</feature>
<accession>A0A4S8JA99</accession>
<protein>
    <recommendedName>
        <fullName evidence="10">RWP-RK domain-containing protein</fullName>
    </recommendedName>
</protein>
<dbReference type="PANTHER" id="PTHR32002">
    <property type="entry name" value="PROTEIN NLP8"/>
    <property type="match status" value="1"/>
</dbReference>
<dbReference type="PROSITE" id="PS51745">
    <property type="entry name" value="PB1"/>
    <property type="match status" value="1"/>
</dbReference>
<evidence type="ECO:0000313" key="8">
    <source>
        <dbReference type="EMBL" id="THU58465.1"/>
    </source>
</evidence>
<evidence type="ECO:0000256" key="1">
    <source>
        <dbReference type="ARBA" id="ARBA00023015"/>
    </source>
</evidence>
<dbReference type="InterPro" id="IPR034891">
    <property type="entry name" value="PB1_NLP"/>
</dbReference>
<dbReference type="EMBL" id="PYDT01000006">
    <property type="protein sequence ID" value="THU58465.1"/>
    <property type="molecule type" value="Genomic_DNA"/>
</dbReference>
<evidence type="ECO:0000256" key="4">
    <source>
        <dbReference type="ARBA" id="ARBA00023242"/>
    </source>
</evidence>
<keyword evidence="4" id="KW-0539">Nucleus</keyword>
<dbReference type="InterPro" id="IPR053793">
    <property type="entry name" value="PB1-like"/>
</dbReference>
<organism evidence="8 9">
    <name type="scientific">Musa balbisiana</name>
    <name type="common">Banana</name>
    <dbReference type="NCBI Taxonomy" id="52838"/>
    <lineage>
        <taxon>Eukaryota</taxon>
        <taxon>Viridiplantae</taxon>
        <taxon>Streptophyta</taxon>
        <taxon>Embryophyta</taxon>
        <taxon>Tracheophyta</taxon>
        <taxon>Spermatophyta</taxon>
        <taxon>Magnoliopsida</taxon>
        <taxon>Liliopsida</taxon>
        <taxon>Zingiberales</taxon>
        <taxon>Musaceae</taxon>
        <taxon>Musa</taxon>
    </lineage>
</organism>
<dbReference type="Pfam" id="PF00564">
    <property type="entry name" value="PB1"/>
    <property type="match status" value="1"/>
</dbReference>
<evidence type="ECO:0000256" key="5">
    <source>
        <dbReference type="SAM" id="MobiDB-lite"/>
    </source>
</evidence>
<dbReference type="CDD" id="cd06407">
    <property type="entry name" value="PB1_NLP"/>
    <property type="match status" value="1"/>
</dbReference>
<evidence type="ECO:0000259" key="7">
    <source>
        <dbReference type="PROSITE" id="PS51745"/>
    </source>
</evidence>
<feature type="domain" description="PB1" evidence="7">
    <location>
        <begin position="875"/>
        <end position="958"/>
    </location>
</feature>
<dbReference type="STRING" id="52838.A0A4S8JA99"/>
<feature type="compositionally biased region" description="Polar residues" evidence="5">
    <location>
        <begin position="840"/>
        <end position="849"/>
    </location>
</feature>
<dbReference type="GO" id="GO:0003677">
    <property type="term" value="F:DNA binding"/>
    <property type="evidence" value="ECO:0007669"/>
    <property type="project" value="UniProtKB-KW"/>
</dbReference>
<evidence type="ECO:0000313" key="9">
    <source>
        <dbReference type="Proteomes" id="UP000317650"/>
    </source>
</evidence>
<feature type="compositionally biased region" description="Polar residues" evidence="5">
    <location>
        <begin position="741"/>
        <end position="762"/>
    </location>
</feature>
<dbReference type="SMART" id="SM00666">
    <property type="entry name" value="PB1"/>
    <property type="match status" value="1"/>
</dbReference>
<dbReference type="Pfam" id="PF02042">
    <property type="entry name" value="RWP-RK"/>
    <property type="match status" value="1"/>
</dbReference>
<feature type="region of interest" description="Disordered" evidence="5">
    <location>
        <begin position="779"/>
        <end position="871"/>
    </location>
</feature>
<evidence type="ECO:0000259" key="6">
    <source>
        <dbReference type="PROSITE" id="PS51519"/>
    </source>
</evidence>
<dbReference type="SUPFAM" id="SSF54277">
    <property type="entry name" value="CAD &amp; PB1 domains"/>
    <property type="match status" value="1"/>
</dbReference>
<dbReference type="GO" id="GO:0003700">
    <property type="term" value="F:DNA-binding transcription factor activity"/>
    <property type="evidence" value="ECO:0007669"/>
    <property type="project" value="InterPro"/>
</dbReference>